<feature type="region of interest" description="Disordered" evidence="1">
    <location>
        <begin position="1"/>
        <end position="34"/>
    </location>
</feature>
<keyword evidence="2" id="KW-1133">Transmembrane helix</keyword>
<name>A0AB34KQP6_9PEZI</name>
<feature type="transmembrane region" description="Helical" evidence="2">
    <location>
        <begin position="119"/>
        <end position="140"/>
    </location>
</feature>
<dbReference type="GeneID" id="96005188"/>
<evidence type="ECO:0000313" key="4">
    <source>
        <dbReference type="Proteomes" id="UP000803884"/>
    </source>
</evidence>
<organism evidence="3 4">
    <name type="scientific">Cladosporium halotolerans</name>
    <dbReference type="NCBI Taxonomy" id="1052096"/>
    <lineage>
        <taxon>Eukaryota</taxon>
        <taxon>Fungi</taxon>
        <taxon>Dikarya</taxon>
        <taxon>Ascomycota</taxon>
        <taxon>Pezizomycotina</taxon>
        <taxon>Dothideomycetes</taxon>
        <taxon>Dothideomycetidae</taxon>
        <taxon>Cladosporiales</taxon>
        <taxon>Cladosporiaceae</taxon>
        <taxon>Cladosporium</taxon>
    </lineage>
</organism>
<evidence type="ECO:0000256" key="1">
    <source>
        <dbReference type="SAM" id="MobiDB-lite"/>
    </source>
</evidence>
<dbReference type="Proteomes" id="UP000803884">
    <property type="component" value="Unassembled WGS sequence"/>
</dbReference>
<gene>
    <name evidence="3" type="ORF">WHR41_03744</name>
</gene>
<dbReference type="AlphaFoldDB" id="A0AB34KQP6"/>
<proteinExistence type="predicted"/>
<dbReference type="EMBL" id="JAAQHG020000010">
    <property type="protein sequence ID" value="KAL1587412.1"/>
    <property type="molecule type" value="Genomic_DNA"/>
</dbReference>
<comment type="caution">
    <text evidence="3">The sequence shown here is derived from an EMBL/GenBank/DDBJ whole genome shotgun (WGS) entry which is preliminary data.</text>
</comment>
<keyword evidence="2" id="KW-0472">Membrane</keyword>
<keyword evidence="2" id="KW-0812">Transmembrane</keyword>
<sequence length="195" mass="21076">MSPSPTPPPDKTEEETPIYTPPSPTLSQPSPSASPASVRAYIASLLTTNRSLPASHAQHIAARWTIGQGRELRAYPAAMYLEIFGREDGWAVCRDVKLRIYEGEAAERREKASTLKARLFVAGVCGGEGAAMPLLVWSLVHERVGLAAFAFVMFVVLSPLFYAIVAAAFEDEPEEKVERELREGVKTAMGASSGA</sequence>
<reference evidence="3 4" key="1">
    <citation type="journal article" date="2020" name="Microbiol. Resour. Announc.">
        <title>Draft Genome Sequence of a Cladosporium Species Isolated from the Mesophotic Ascidian Didemnum maculosum.</title>
        <authorList>
            <person name="Gioti A."/>
            <person name="Siaperas R."/>
            <person name="Nikolaivits E."/>
            <person name="Le Goff G."/>
            <person name="Ouazzani J."/>
            <person name="Kotoulas G."/>
            <person name="Topakas E."/>
        </authorList>
    </citation>
    <scope>NUCLEOTIDE SEQUENCE [LARGE SCALE GENOMIC DNA]</scope>
    <source>
        <strain evidence="3 4">TM138-S3</strain>
    </source>
</reference>
<protein>
    <submittedName>
        <fullName evidence="3">Uncharacterized protein</fullName>
    </submittedName>
</protein>
<dbReference type="RefSeq" id="XP_069230517.1">
    <property type="nucleotide sequence ID" value="XM_069372350.1"/>
</dbReference>
<evidence type="ECO:0000313" key="3">
    <source>
        <dbReference type="EMBL" id="KAL1587412.1"/>
    </source>
</evidence>
<accession>A0AB34KQP6</accession>
<feature type="transmembrane region" description="Helical" evidence="2">
    <location>
        <begin position="146"/>
        <end position="169"/>
    </location>
</feature>
<keyword evidence="4" id="KW-1185">Reference proteome</keyword>
<feature type="compositionally biased region" description="Low complexity" evidence="1">
    <location>
        <begin position="25"/>
        <end position="34"/>
    </location>
</feature>
<evidence type="ECO:0000256" key="2">
    <source>
        <dbReference type="SAM" id="Phobius"/>
    </source>
</evidence>